<accession>A0A841PW60</accession>
<evidence type="ECO:0000313" key="2">
    <source>
        <dbReference type="Proteomes" id="UP000581688"/>
    </source>
</evidence>
<keyword evidence="2" id="KW-1185">Reference proteome</keyword>
<name>A0A841PW60_9BACI</name>
<organism evidence="1 2">
    <name type="scientific">Salirhabdus euzebyi</name>
    <dbReference type="NCBI Taxonomy" id="394506"/>
    <lineage>
        <taxon>Bacteria</taxon>
        <taxon>Bacillati</taxon>
        <taxon>Bacillota</taxon>
        <taxon>Bacilli</taxon>
        <taxon>Bacillales</taxon>
        <taxon>Bacillaceae</taxon>
        <taxon>Salirhabdus</taxon>
    </lineage>
</organism>
<evidence type="ECO:0000313" key="1">
    <source>
        <dbReference type="EMBL" id="MBB6452034.1"/>
    </source>
</evidence>
<reference evidence="1 2" key="1">
    <citation type="submission" date="2020-08" db="EMBL/GenBank/DDBJ databases">
        <title>Genomic Encyclopedia of Type Strains, Phase IV (KMG-IV): sequencing the most valuable type-strain genomes for metagenomic binning, comparative biology and taxonomic classification.</title>
        <authorList>
            <person name="Goeker M."/>
        </authorList>
    </citation>
    <scope>NUCLEOTIDE SEQUENCE [LARGE SCALE GENOMIC DNA]</scope>
    <source>
        <strain evidence="1 2">DSM 19612</strain>
    </source>
</reference>
<dbReference type="InterPro" id="IPR024096">
    <property type="entry name" value="NO_sig/Golgi_transp_ligand-bd"/>
</dbReference>
<dbReference type="RefSeq" id="WP_174494415.1">
    <property type="nucleotide sequence ID" value="NZ_CADDWK010000001.1"/>
</dbReference>
<dbReference type="EMBL" id="JACHGH010000001">
    <property type="protein sequence ID" value="MBB6452034.1"/>
    <property type="molecule type" value="Genomic_DNA"/>
</dbReference>
<protein>
    <submittedName>
        <fullName evidence="1">Putative hydrocarbon binding protein</fullName>
    </submittedName>
</protein>
<dbReference type="Proteomes" id="UP000581688">
    <property type="component" value="Unassembled WGS sequence"/>
</dbReference>
<dbReference type="Pfam" id="PF10702">
    <property type="entry name" value="DUF2507"/>
    <property type="match status" value="1"/>
</dbReference>
<dbReference type="AlphaFoldDB" id="A0A841PW60"/>
<sequence>MRKNDSLFTNDYIRQLHIPALGSELIRHISLPELLGEDAGFVQYYIGKNLARQYPLDSIDEIIQFFQEAGFGRLELTKEKNKEFIFSLSSSLISERFQYKENVYYRLEAGFIAEQLSHILQEAVECMDEAIKRKKIIQFQAVPSE</sequence>
<gene>
    <name evidence="1" type="ORF">HNQ94_000455</name>
</gene>
<proteinExistence type="predicted"/>
<dbReference type="InterPro" id="IPR019642">
    <property type="entry name" value="DUF2507"/>
</dbReference>
<dbReference type="SUPFAM" id="SSF111126">
    <property type="entry name" value="Ligand-binding domain in the NO signalling and Golgi transport"/>
    <property type="match status" value="1"/>
</dbReference>
<comment type="caution">
    <text evidence="1">The sequence shown here is derived from an EMBL/GenBank/DDBJ whole genome shotgun (WGS) entry which is preliminary data.</text>
</comment>
<dbReference type="Gene3D" id="3.30.1380.20">
    <property type="entry name" value="Trafficking protein particle complex subunit 3"/>
    <property type="match status" value="1"/>
</dbReference>